<keyword evidence="2" id="KW-0472">Membrane</keyword>
<feature type="transmembrane region" description="Helical" evidence="2">
    <location>
        <begin position="417"/>
        <end position="438"/>
    </location>
</feature>
<evidence type="ECO:0000259" key="3">
    <source>
        <dbReference type="Pfam" id="PF20155"/>
    </source>
</evidence>
<feature type="transmembrane region" description="Helical" evidence="2">
    <location>
        <begin position="450"/>
        <end position="478"/>
    </location>
</feature>
<evidence type="ECO:0000256" key="2">
    <source>
        <dbReference type="SAM" id="Phobius"/>
    </source>
</evidence>
<dbReference type="AlphaFoldDB" id="A0A3Q8S6Z8"/>
<organism evidence="4 5">
    <name type="scientific">Paenibacillus lentus</name>
    <dbReference type="NCBI Taxonomy" id="1338368"/>
    <lineage>
        <taxon>Bacteria</taxon>
        <taxon>Bacillati</taxon>
        <taxon>Bacillota</taxon>
        <taxon>Bacilli</taxon>
        <taxon>Bacillales</taxon>
        <taxon>Paenibacillaceae</taxon>
        <taxon>Paenibacillus</taxon>
    </lineage>
</organism>
<evidence type="ECO:0000313" key="5">
    <source>
        <dbReference type="Proteomes" id="UP000273145"/>
    </source>
</evidence>
<gene>
    <name evidence="4" type="ORF">EIM92_23560</name>
</gene>
<proteinExistence type="predicted"/>
<dbReference type="EMBL" id="CP034248">
    <property type="protein sequence ID" value="AZK48789.1"/>
    <property type="molecule type" value="Genomic_DNA"/>
</dbReference>
<protein>
    <submittedName>
        <fullName evidence="4">Phage tail tape measure protein</fullName>
    </submittedName>
</protein>
<reference evidence="4 5" key="1">
    <citation type="submission" date="2018-11" db="EMBL/GenBank/DDBJ databases">
        <title>Genome sequencing of Paenibacillus lentus DSM25539(T).</title>
        <authorList>
            <person name="Kook J.-K."/>
            <person name="Park S.-N."/>
            <person name="Lim Y.K."/>
        </authorList>
    </citation>
    <scope>NUCLEOTIDE SEQUENCE [LARGE SCALE GENOMIC DNA]</scope>
    <source>
        <strain evidence="4 5">DSM 25539</strain>
    </source>
</reference>
<dbReference type="NCBIfam" id="TIGR02675">
    <property type="entry name" value="tape_meas_nterm"/>
    <property type="match status" value="1"/>
</dbReference>
<dbReference type="Proteomes" id="UP000273145">
    <property type="component" value="Chromosome"/>
</dbReference>
<dbReference type="KEGG" id="plen:EIM92_23560"/>
<dbReference type="InterPro" id="IPR013491">
    <property type="entry name" value="Tape_meas_N"/>
</dbReference>
<dbReference type="Pfam" id="PF20155">
    <property type="entry name" value="TMP_3"/>
    <property type="match status" value="1"/>
</dbReference>
<feature type="transmembrane region" description="Helical" evidence="2">
    <location>
        <begin position="385"/>
        <end position="405"/>
    </location>
</feature>
<sequence>MATIRTAIQITDGMSPAFRSMNNAMNIVLNSFEALQTASSHAVDTASIQAARQELARAETAFNDIEQEIRQASEAQKKLNDDIRNGQTAADGLVKKVKQVGTAIITALGIKKVVDLSDTISQTTARLNLMNDGQQSTAVLQDKIFASAQRSRAAYLDTADIVAKLGQRAGDAFSSNNETIQFAENLNKQFVIAGASQQEMASASLQLTQALGSGVLRGEELNAVFEAAPNVIQTIADYLNVPIGKIRDMASDGEITASIVKNAMLSATDEINRQFESMPVTFSQTWTKIENQALMAFQPILERMSDIGNSDNFNTLVNNIIGAITVLASVLIELFDIVASIGAFFNDNWSWISPIIWGLVAAFVAYNAVSLITNGIMAAQAIMQGIHAAATAAQSGATFMATVAQHGLNAALLASPITWIILLIIALIALFYAVVAAINKFAGTSASATGIIAGVFATLGAFLWDLFLGVFELILGVINALINPFIKIANFIGNVFTNPVSSIIYLFQGMADGVLATLEKIASAMDFVFGSNMADTVAGWRAGLKDLADEAVKEYAPNENYQNIMDELDLSVSDLGLERIAYGDAYNAGYDFGKNMEEKFDLSSILGGGNDLSDYADQMSFGSDMSDTAANTAKMANSMDATEEDLKYLRDLAEQETINRFTTAEVKVEMTNHNNINSEMDLDGVVSYFGEALEETIESIAEGANV</sequence>
<feature type="transmembrane region" description="Helical" evidence="2">
    <location>
        <begin position="320"/>
        <end position="345"/>
    </location>
</feature>
<keyword evidence="2" id="KW-0812">Transmembrane</keyword>
<keyword evidence="1" id="KW-0175">Coiled coil</keyword>
<dbReference type="RefSeq" id="WP_125084934.1">
    <property type="nucleotide sequence ID" value="NZ_CP034248.1"/>
</dbReference>
<name>A0A3Q8S6Z8_9BACL</name>
<evidence type="ECO:0000256" key="1">
    <source>
        <dbReference type="SAM" id="Coils"/>
    </source>
</evidence>
<feature type="transmembrane region" description="Helical" evidence="2">
    <location>
        <begin position="351"/>
        <end position="373"/>
    </location>
</feature>
<feature type="coiled-coil region" evidence="1">
    <location>
        <begin position="48"/>
        <end position="85"/>
    </location>
</feature>
<evidence type="ECO:0000313" key="4">
    <source>
        <dbReference type="EMBL" id="AZK48789.1"/>
    </source>
</evidence>
<accession>A0A3Q8S6Z8</accession>
<keyword evidence="2" id="KW-1133">Transmembrane helix</keyword>
<dbReference type="OrthoDB" id="1677957at2"/>
<keyword evidence="5" id="KW-1185">Reference proteome</keyword>
<feature type="domain" description="Tape measure protein N-terminal" evidence="3">
    <location>
        <begin position="111"/>
        <end position="297"/>
    </location>
</feature>